<reference evidence="9 10" key="1">
    <citation type="submission" date="2022-10" db="EMBL/GenBank/DDBJ databases">
        <title>Draft genome sequence of Streptomyces sp. YSPA8.</title>
        <authorList>
            <person name="Moriuchi R."/>
            <person name="Dohra H."/>
            <person name="Yamamura H."/>
            <person name="Kodani S."/>
        </authorList>
    </citation>
    <scope>NUCLEOTIDE SEQUENCE [LARGE SCALE GENOMIC DNA]</scope>
    <source>
        <strain evidence="9 10">YSPA8</strain>
    </source>
</reference>
<comment type="caution">
    <text evidence="9">The sequence shown here is derived from an EMBL/GenBank/DDBJ whole genome shotgun (WGS) entry which is preliminary data.</text>
</comment>
<evidence type="ECO:0000256" key="5">
    <source>
        <dbReference type="ARBA" id="ARBA00022692"/>
    </source>
</evidence>
<keyword evidence="10" id="KW-1185">Reference proteome</keyword>
<proteinExistence type="inferred from homology"/>
<dbReference type="EMBL" id="BSBI01000009">
    <property type="protein sequence ID" value="GLF96900.1"/>
    <property type="molecule type" value="Genomic_DNA"/>
</dbReference>
<dbReference type="PANTHER" id="PTHR36838:SF4">
    <property type="entry name" value="AUXIN EFFLUX CARRIER FAMILY PROTEIN"/>
    <property type="match status" value="1"/>
</dbReference>
<feature type="transmembrane region" description="Helical" evidence="8">
    <location>
        <begin position="124"/>
        <end position="146"/>
    </location>
</feature>
<feature type="transmembrane region" description="Helical" evidence="8">
    <location>
        <begin position="190"/>
        <end position="211"/>
    </location>
</feature>
<comment type="similarity">
    <text evidence="2">Belongs to the auxin efflux carrier (TC 2.A.69) family.</text>
</comment>
<dbReference type="PANTHER" id="PTHR36838">
    <property type="entry name" value="AUXIN EFFLUX CARRIER FAMILY PROTEIN"/>
    <property type="match status" value="1"/>
</dbReference>
<organism evidence="9 10">
    <name type="scientific">Streptomyces yaizuensis</name>
    <dbReference type="NCBI Taxonomy" id="2989713"/>
    <lineage>
        <taxon>Bacteria</taxon>
        <taxon>Bacillati</taxon>
        <taxon>Actinomycetota</taxon>
        <taxon>Actinomycetes</taxon>
        <taxon>Kitasatosporales</taxon>
        <taxon>Streptomycetaceae</taxon>
        <taxon>Streptomyces</taxon>
    </lineage>
</organism>
<dbReference type="Proteomes" id="UP001291653">
    <property type="component" value="Unassembled WGS sequence"/>
</dbReference>
<evidence type="ECO:0000256" key="8">
    <source>
        <dbReference type="SAM" id="Phobius"/>
    </source>
</evidence>
<evidence type="ECO:0000256" key="3">
    <source>
        <dbReference type="ARBA" id="ARBA00022448"/>
    </source>
</evidence>
<feature type="transmembrane region" description="Helical" evidence="8">
    <location>
        <begin position="223"/>
        <end position="246"/>
    </location>
</feature>
<feature type="transmembrane region" description="Helical" evidence="8">
    <location>
        <begin position="167"/>
        <end position="184"/>
    </location>
</feature>
<dbReference type="InterPro" id="IPR004776">
    <property type="entry name" value="Mem_transp_PIN-like"/>
</dbReference>
<dbReference type="Pfam" id="PF03547">
    <property type="entry name" value="Mem_trans"/>
    <property type="match status" value="1"/>
</dbReference>
<accession>A0ABQ5P2U2</accession>
<keyword evidence="7 8" id="KW-0472">Membrane</keyword>
<evidence type="ECO:0000313" key="10">
    <source>
        <dbReference type="Proteomes" id="UP001291653"/>
    </source>
</evidence>
<evidence type="ECO:0000256" key="7">
    <source>
        <dbReference type="ARBA" id="ARBA00023136"/>
    </source>
</evidence>
<keyword evidence="6 8" id="KW-1133">Transmembrane helix</keyword>
<evidence type="ECO:0000256" key="4">
    <source>
        <dbReference type="ARBA" id="ARBA00022475"/>
    </source>
</evidence>
<evidence type="ECO:0000256" key="1">
    <source>
        <dbReference type="ARBA" id="ARBA00004651"/>
    </source>
</evidence>
<comment type="subcellular location">
    <subcellularLocation>
        <location evidence="1">Cell membrane</location>
        <topology evidence="1">Multi-pass membrane protein</topology>
    </subcellularLocation>
</comment>
<evidence type="ECO:0000256" key="6">
    <source>
        <dbReference type="ARBA" id="ARBA00022989"/>
    </source>
</evidence>
<keyword evidence="4" id="KW-1003">Cell membrane</keyword>
<dbReference type="Gene3D" id="1.20.1530.20">
    <property type="match status" value="1"/>
</dbReference>
<feature type="transmembrane region" description="Helical" evidence="8">
    <location>
        <begin position="278"/>
        <end position="300"/>
    </location>
</feature>
<feature type="transmembrane region" description="Helical" evidence="8">
    <location>
        <begin position="96"/>
        <end position="118"/>
    </location>
</feature>
<evidence type="ECO:0000313" key="9">
    <source>
        <dbReference type="EMBL" id="GLF96900.1"/>
    </source>
</evidence>
<feature type="transmembrane region" description="Helical" evidence="8">
    <location>
        <begin position="6"/>
        <end position="21"/>
    </location>
</feature>
<keyword evidence="5 8" id="KW-0812">Transmembrane</keyword>
<feature type="transmembrane region" description="Helical" evidence="8">
    <location>
        <begin position="66"/>
        <end position="84"/>
    </location>
</feature>
<feature type="transmembrane region" description="Helical" evidence="8">
    <location>
        <begin position="252"/>
        <end position="271"/>
    </location>
</feature>
<sequence>MIVTLHAVVPVALLIVLGWWLRRGDRLGGRAFWDPLERLTYVVLSPALFVSSIAGADLGLVDPLPMLGALAGSTLAVTGVLLALRRVLRLAGPAFTSVVQGSIRLNTYVGVIVAAGLYGTDGVALFALASAVLVPLVNVVCVTVLVRHGEGGAAPGSLPRQLATNPLILGCVAGLALNVSGLPLPEPLTGTARILGDAALACGMLCVGAALSWRRAPGAGRALALSSVVKLVALPLLAAGLCRLLGLDGPAAAAVVLIQGLPTAASAYVLARRMGGDAPLMSAITAGQTLLALLTLPLALRVV</sequence>
<evidence type="ECO:0000256" key="2">
    <source>
        <dbReference type="ARBA" id="ARBA00010145"/>
    </source>
</evidence>
<dbReference type="RefSeq" id="WP_323448920.1">
    <property type="nucleotide sequence ID" value="NZ_BSBI01000009.1"/>
</dbReference>
<protein>
    <submittedName>
        <fullName evidence="9">AEC family transporter</fullName>
    </submittedName>
</protein>
<name>A0ABQ5P2U2_9ACTN</name>
<feature type="transmembrane region" description="Helical" evidence="8">
    <location>
        <begin position="41"/>
        <end position="60"/>
    </location>
</feature>
<keyword evidence="3" id="KW-0813">Transport</keyword>
<gene>
    <name evidence="9" type="ORF">SYYSPA8_21405</name>
</gene>
<dbReference type="InterPro" id="IPR038770">
    <property type="entry name" value="Na+/solute_symporter_sf"/>
</dbReference>